<comment type="cofactor">
    <cofactor evidence="10">
        <name>Mg(2+)</name>
        <dbReference type="ChEBI" id="CHEBI:18420"/>
    </cofactor>
    <text evidence="10">Binds 1 Mg(2+) ion per subunit. The magnesium ion binds only when substrate is bound.</text>
</comment>
<evidence type="ECO:0000256" key="3">
    <source>
        <dbReference type="ARBA" id="ARBA00012057"/>
    </source>
</evidence>
<comment type="similarity">
    <text evidence="2 10">Belongs to the IPP isomerase type 1 family.</text>
</comment>
<keyword evidence="4 10" id="KW-0963">Cytoplasm</keyword>
<protein>
    <recommendedName>
        <fullName evidence="3 10">Isopentenyl-diphosphate Delta-isomerase</fullName>
        <shortName evidence="10">IPP isomerase</shortName>
        <ecNumber evidence="3 10">5.3.3.2</ecNumber>
    </recommendedName>
    <alternativeName>
        <fullName evidence="10">IPP:DMAPP isomerase</fullName>
    </alternativeName>
    <alternativeName>
        <fullName evidence="10">Isopentenyl pyrophosphate isomerase</fullName>
    </alternativeName>
</protein>
<evidence type="ECO:0000313" key="13">
    <source>
        <dbReference type="EMBL" id="MBA9004607.1"/>
    </source>
</evidence>
<keyword evidence="8 10" id="KW-0414">Isoprene biosynthesis</keyword>
<dbReference type="Gene3D" id="3.90.79.10">
    <property type="entry name" value="Nucleoside Triphosphate Pyrophosphohydrolase"/>
    <property type="match status" value="1"/>
</dbReference>
<dbReference type="Pfam" id="PF00293">
    <property type="entry name" value="NUDIX"/>
    <property type="match status" value="1"/>
</dbReference>
<evidence type="ECO:0000256" key="2">
    <source>
        <dbReference type="ARBA" id="ARBA00007579"/>
    </source>
</evidence>
<proteinExistence type="inferred from homology"/>
<dbReference type="InterPro" id="IPR000086">
    <property type="entry name" value="NUDIX_hydrolase_dom"/>
</dbReference>
<dbReference type="EMBL" id="JACJII010000001">
    <property type="protein sequence ID" value="MBA9004607.1"/>
    <property type="molecule type" value="Genomic_DNA"/>
</dbReference>
<feature type="binding site" evidence="10">
    <location>
        <position position="93"/>
    </location>
    <ligand>
        <name>Mg(2+)</name>
        <dbReference type="ChEBI" id="CHEBI:18420"/>
    </ligand>
</feature>
<organism evidence="13 14">
    <name type="scientific">Thermomonospora cellulosilytica</name>
    <dbReference type="NCBI Taxonomy" id="1411118"/>
    <lineage>
        <taxon>Bacteria</taxon>
        <taxon>Bacillati</taxon>
        <taxon>Actinomycetota</taxon>
        <taxon>Actinomycetes</taxon>
        <taxon>Streptosporangiales</taxon>
        <taxon>Thermomonosporaceae</taxon>
        <taxon>Thermomonospora</taxon>
    </lineage>
</organism>
<evidence type="ECO:0000256" key="9">
    <source>
        <dbReference type="ARBA" id="ARBA00023235"/>
    </source>
</evidence>
<keyword evidence="14" id="KW-1185">Reference proteome</keyword>
<dbReference type="PANTHER" id="PTHR10885:SF0">
    <property type="entry name" value="ISOPENTENYL-DIPHOSPHATE DELTA-ISOMERASE"/>
    <property type="match status" value="1"/>
</dbReference>
<comment type="cofactor">
    <cofactor evidence="10">
        <name>Mn(2+)</name>
        <dbReference type="ChEBI" id="CHEBI:29035"/>
    </cofactor>
    <text evidence="10">Binds 1 Mn(2+) ion per subunit.</text>
</comment>
<dbReference type="Proteomes" id="UP000539313">
    <property type="component" value="Unassembled WGS sequence"/>
</dbReference>
<sequence>MGDPTLMATEEIVLLNPAGEAIGTAPKAASHHQDTPYHLAFSCYVTDGAGRVLITRRALDKATFPGVWTNTCCGHPAPGEGLREAVTRRLGDELGLTVTDLTLVLPEFDYRATAPDGVVEHERCPVVRARWAGGEPRPNPDEVADAQWRTWEECLKLADDPDASPWYRMQMAQLAPLGAPEQWPAADPSRLPPALSW</sequence>
<comment type="function">
    <text evidence="10">Catalyzes the 1,3-allylic rearrangement of the homoallylic substrate isopentenyl (IPP) to its highly electrophilic allylic isomer, dimethylallyl diphosphate (DMAPP).</text>
</comment>
<dbReference type="EC" id="5.3.3.2" evidence="3 10"/>
<dbReference type="InterPro" id="IPR056375">
    <property type="entry name" value="Idi_bact"/>
</dbReference>
<dbReference type="CDD" id="cd02885">
    <property type="entry name" value="NUDIX_IPP_Isomerase"/>
    <property type="match status" value="1"/>
</dbReference>
<gene>
    <name evidence="10" type="primary">idi</name>
    <name evidence="13" type="ORF">HNR21_003489</name>
</gene>
<dbReference type="NCBIfam" id="NF002995">
    <property type="entry name" value="PRK03759.1"/>
    <property type="match status" value="1"/>
</dbReference>
<keyword evidence="5 10" id="KW-0479">Metal-binding</keyword>
<evidence type="ECO:0000256" key="1">
    <source>
        <dbReference type="ARBA" id="ARBA00004826"/>
    </source>
</evidence>
<evidence type="ECO:0000256" key="11">
    <source>
        <dbReference type="PIRSR" id="PIRSR018427-1"/>
    </source>
</evidence>
<comment type="caution">
    <text evidence="13">The sequence shown here is derived from an EMBL/GenBank/DDBJ whole genome shotgun (WGS) entry which is preliminary data.</text>
</comment>
<feature type="binding site" evidence="10">
    <location>
        <position position="75"/>
    </location>
    <ligand>
        <name>Mn(2+)</name>
        <dbReference type="ChEBI" id="CHEBI:29035"/>
    </ligand>
</feature>
<dbReference type="SUPFAM" id="SSF55811">
    <property type="entry name" value="Nudix"/>
    <property type="match status" value="1"/>
</dbReference>
<dbReference type="GO" id="GO:0046872">
    <property type="term" value="F:metal ion binding"/>
    <property type="evidence" value="ECO:0007669"/>
    <property type="project" value="UniProtKB-KW"/>
</dbReference>
<evidence type="ECO:0000313" key="14">
    <source>
        <dbReference type="Proteomes" id="UP000539313"/>
    </source>
</evidence>
<evidence type="ECO:0000256" key="10">
    <source>
        <dbReference type="HAMAP-Rule" id="MF_00202"/>
    </source>
</evidence>
<evidence type="ECO:0000256" key="7">
    <source>
        <dbReference type="ARBA" id="ARBA00023211"/>
    </source>
</evidence>
<dbReference type="PROSITE" id="PS51462">
    <property type="entry name" value="NUDIX"/>
    <property type="match status" value="1"/>
</dbReference>
<dbReference type="InterPro" id="IPR015797">
    <property type="entry name" value="NUDIX_hydrolase-like_dom_sf"/>
</dbReference>
<comment type="subcellular location">
    <subcellularLocation>
        <location evidence="10">Cytoplasm</location>
    </subcellularLocation>
</comment>
<comment type="pathway">
    <text evidence="1 10">Isoprenoid biosynthesis; dimethylallyl diphosphate biosynthesis; dimethylallyl diphosphate from isopentenyl diphosphate: step 1/1.</text>
</comment>
<comment type="catalytic activity">
    <reaction evidence="10">
        <text>isopentenyl diphosphate = dimethylallyl diphosphate</text>
        <dbReference type="Rhea" id="RHEA:23284"/>
        <dbReference type="ChEBI" id="CHEBI:57623"/>
        <dbReference type="ChEBI" id="CHEBI:128769"/>
        <dbReference type="EC" id="5.3.3.2"/>
    </reaction>
</comment>
<feature type="active site" evidence="10 11">
    <location>
        <position position="122"/>
    </location>
</feature>
<dbReference type="HAMAP" id="MF_00202">
    <property type="entry name" value="Idi"/>
    <property type="match status" value="1"/>
</dbReference>
<evidence type="ECO:0000259" key="12">
    <source>
        <dbReference type="PROSITE" id="PS51462"/>
    </source>
</evidence>
<name>A0A7W3R9C4_9ACTN</name>
<accession>A0A7W3R9C4</accession>
<keyword evidence="9 10" id="KW-0413">Isomerase</keyword>
<dbReference type="GO" id="GO:0008299">
    <property type="term" value="P:isoprenoid biosynthetic process"/>
    <property type="evidence" value="ECO:0007669"/>
    <property type="project" value="UniProtKB-UniRule"/>
</dbReference>
<dbReference type="PANTHER" id="PTHR10885">
    <property type="entry name" value="ISOPENTENYL-DIPHOSPHATE DELTA-ISOMERASE"/>
    <property type="match status" value="1"/>
</dbReference>
<evidence type="ECO:0000256" key="4">
    <source>
        <dbReference type="ARBA" id="ARBA00022490"/>
    </source>
</evidence>
<dbReference type="GO" id="GO:0005737">
    <property type="term" value="C:cytoplasm"/>
    <property type="evidence" value="ECO:0007669"/>
    <property type="project" value="UniProtKB-SubCell"/>
</dbReference>
<dbReference type="UniPathway" id="UPA00059">
    <property type="reaction ID" value="UER00104"/>
</dbReference>
<feature type="active site" evidence="10 11">
    <location>
        <position position="73"/>
    </location>
</feature>
<dbReference type="NCBIfam" id="TIGR02150">
    <property type="entry name" value="IPP_isom_1"/>
    <property type="match status" value="1"/>
</dbReference>
<feature type="binding site" evidence="10">
    <location>
        <position position="38"/>
    </location>
    <ligand>
        <name>Mn(2+)</name>
        <dbReference type="ChEBI" id="CHEBI:29035"/>
    </ligand>
</feature>
<dbReference type="InterPro" id="IPR011876">
    <property type="entry name" value="IsopentenylPP_isomerase_typ1"/>
</dbReference>
<dbReference type="PIRSF" id="PIRSF018427">
    <property type="entry name" value="Isopntndiph_ism"/>
    <property type="match status" value="1"/>
</dbReference>
<evidence type="ECO:0000256" key="5">
    <source>
        <dbReference type="ARBA" id="ARBA00022723"/>
    </source>
</evidence>
<dbReference type="GO" id="GO:0004452">
    <property type="term" value="F:isopentenyl-diphosphate delta-isomerase activity"/>
    <property type="evidence" value="ECO:0007669"/>
    <property type="project" value="UniProtKB-UniRule"/>
</dbReference>
<dbReference type="GO" id="GO:0050992">
    <property type="term" value="P:dimethylallyl diphosphate biosynthetic process"/>
    <property type="evidence" value="ECO:0007669"/>
    <property type="project" value="UniProtKB-UniRule"/>
</dbReference>
<evidence type="ECO:0000256" key="8">
    <source>
        <dbReference type="ARBA" id="ARBA00023229"/>
    </source>
</evidence>
<feature type="binding site" evidence="10">
    <location>
        <position position="31"/>
    </location>
    <ligand>
        <name>Mn(2+)</name>
        <dbReference type="ChEBI" id="CHEBI:29035"/>
    </ligand>
</feature>
<reference evidence="13 14" key="1">
    <citation type="submission" date="2020-08" db="EMBL/GenBank/DDBJ databases">
        <title>Sequencing the genomes of 1000 actinobacteria strains.</title>
        <authorList>
            <person name="Klenk H.-P."/>
        </authorList>
    </citation>
    <scope>NUCLEOTIDE SEQUENCE [LARGE SCALE GENOMIC DNA]</scope>
    <source>
        <strain evidence="13 14">DSM 45823</strain>
    </source>
</reference>
<feature type="domain" description="Nudix hydrolase" evidence="12">
    <location>
        <begin position="36"/>
        <end position="173"/>
    </location>
</feature>
<keyword evidence="6 10" id="KW-0460">Magnesium</keyword>
<feature type="binding site" evidence="10">
    <location>
        <position position="120"/>
    </location>
    <ligand>
        <name>Mn(2+)</name>
        <dbReference type="ChEBI" id="CHEBI:29035"/>
    </ligand>
</feature>
<keyword evidence="7 10" id="KW-0464">Manganese</keyword>
<evidence type="ECO:0000256" key="6">
    <source>
        <dbReference type="ARBA" id="ARBA00022842"/>
    </source>
</evidence>
<dbReference type="AlphaFoldDB" id="A0A7W3R9C4"/>
<feature type="binding site" evidence="10">
    <location>
        <position position="122"/>
    </location>
    <ligand>
        <name>Mn(2+)</name>
        <dbReference type="ChEBI" id="CHEBI:29035"/>
    </ligand>
</feature>